<feature type="region of interest" description="Disordered" evidence="1">
    <location>
        <begin position="217"/>
        <end position="237"/>
    </location>
</feature>
<feature type="compositionally biased region" description="Low complexity" evidence="1">
    <location>
        <begin position="451"/>
        <end position="463"/>
    </location>
</feature>
<comment type="caution">
    <text evidence="2">The sequence shown here is derived from an EMBL/GenBank/DDBJ whole genome shotgun (WGS) entry which is preliminary data.</text>
</comment>
<feature type="region of interest" description="Disordered" evidence="1">
    <location>
        <begin position="309"/>
        <end position="357"/>
    </location>
</feature>
<feature type="compositionally biased region" description="Pro residues" evidence="1">
    <location>
        <begin position="785"/>
        <end position="796"/>
    </location>
</feature>
<name>A0A9P6N780_9FUNG</name>
<proteinExistence type="predicted"/>
<reference evidence="2" key="1">
    <citation type="journal article" date="2020" name="Fungal Divers.">
        <title>Resolving the Mortierellaceae phylogeny through synthesis of multi-gene phylogenetics and phylogenomics.</title>
        <authorList>
            <person name="Vandepol N."/>
            <person name="Liber J."/>
            <person name="Desiro A."/>
            <person name="Na H."/>
            <person name="Kennedy M."/>
            <person name="Barry K."/>
            <person name="Grigoriev I.V."/>
            <person name="Miller A.N."/>
            <person name="O'Donnell K."/>
            <person name="Stajich J.E."/>
            <person name="Bonito G."/>
        </authorList>
    </citation>
    <scope>NUCLEOTIDE SEQUENCE</scope>
    <source>
        <strain evidence="2">NRRL 2769</strain>
    </source>
</reference>
<accession>A0A9P6N780</accession>
<dbReference type="Proteomes" id="UP000703661">
    <property type="component" value="Unassembled WGS sequence"/>
</dbReference>
<feature type="compositionally biased region" description="Low complexity" evidence="1">
    <location>
        <begin position="476"/>
        <end position="497"/>
    </location>
</feature>
<evidence type="ECO:0000256" key="1">
    <source>
        <dbReference type="SAM" id="MobiDB-lite"/>
    </source>
</evidence>
<feature type="region of interest" description="Disordered" evidence="1">
    <location>
        <begin position="245"/>
        <end position="264"/>
    </location>
</feature>
<gene>
    <name evidence="2" type="ORF">BGZ80_010828</name>
</gene>
<feature type="compositionally biased region" description="Low complexity" evidence="1">
    <location>
        <begin position="714"/>
        <end position="723"/>
    </location>
</feature>
<dbReference type="AlphaFoldDB" id="A0A9P6N780"/>
<protein>
    <submittedName>
        <fullName evidence="2">Uncharacterized protein</fullName>
    </submittedName>
</protein>
<feature type="region of interest" description="Disordered" evidence="1">
    <location>
        <begin position="392"/>
        <end position="497"/>
    </location>
</feature>
<sequence>MPRTKLSSTNTSSATATTLNDLSTPSTSPLVPSPSLPLTALTSTLTLKTPNQQHVHDSTLSLPIGTTLTVPRKNGSRIGQSILGQLLAAHKPGRDHHKLAHDATLSLETIRPKEQQRRSILPSSWSVFQKSTSIQGLSMAPSHSVMQHSGTKMVPGSTSGSNRNVMENLDQNEQPMLPSVWLESVLSQLSRSESNTLSHYATLPRVDSHERRQPALQPMFNDLDQQPKDKKKNDKTNATRLRSALSHSALSSKSKSAAKLNVKPQTLTRRGSACELALGEDARELFQQNRPKTLSSAIITSSIVPVKDARDVMDSPKNSRQRSLDSSVAMKVPTQSPNTPELAPEPPAQSGTTTTTRGRFIIESSSSSSTPNPRTRTLSCAAAASSIPMLTGHLSVPTEKPPTMSPEKSFLSKPPSPTRSFSLPPPTLESVNRIPPPSPSLSPSRFTVHDSSLNGQGSSSTSNPILIPRPTKPNHQRTQSNSSTQSSASASSSRRSQVIIPPPVCTSSLQFASFASIAPNVSPTSRRAIQNNNNKNNKNNFRNLSIQIVDSPDKCDAGLDSHDSQVFHLDTPAIHPLDEDASARRESYGARSEMQIAHQTMNRVHPHQGLTDNSGDCAPPLTACSTSCSSVSSMSSSLGNYGNGSRIVGQYGSDQSYHGCDRNPPGIGYLRQRSLSAANFDSHHVPQRSPSHGNLQVQQQEGTWSERPTRRSHGSVSSSEHCSNGMPIKGMSENKSGPSVSSSYGGGVSDIVIKKSATGRMFTVERTIPASPTKSSRFTLVTSPTLPPRSPSPLQK</sequence>
<evidence type="ECO:0000313" key="3">
    <source>
        <dbReference type="Proteomes" id="UP000703661"/>
    </source>
</evidence>
<feature type="compositionally biased region" description="Low complexity" evidence="1">
    <location>
        <begin position="1"/>
        <end position="30"/>
    </location>
</feature>
<evidence type="ECO:0000313" key="2">
    <source>
        <dbReference type="EMBL" id="KAG0024671.1"/>
    </source>
</evidence>
<feature type="region of interest" description="Disordered" evidence="1">
    <location>
        <begin position="681"/>
        <end position="796"/>
    </location>
</feature>
<keyword evidence="3" id="KW-1185">Reference proteome</keyword>
<feature type="compositionally biased region" description="Polar residues" evidence="1">
    <location>
        <begin position="688"/>
        <end position="703"/>
    </location>
</feature>
<dbReference type="EMBL" id="JAAAID010000008">
    <property type="protein sequence ID" value="KAG0024671.1"/>
    <property type="molecule type" value="Genomic_DNA"/>
</dbReference>
<organism evidence="2 3">
    <name type="scientific">Entomortierella chlamydospora</name>
    <dbReference type="NCBI Taxonomy" id="101097"/>
    <lineage>
        <taxon>Eukaryota</taxon>
        <taxon>Fungi</taxon>
        <taxon>Fungi incertae sedis</taxon>
        <taxon>Mucoromycota</taxon>
        <taxon>Mortierellomycotina</taxon>
        <taxon>Mortierellomycetes</taxon>
        <taxon>Mortierellales</taxon>
        <taxon>Mortierellaceae</taxon>
        <taxon>Entomortierella</taxon>
    </lineage>
</organism>
<feature type="compositionally biased region" description="Low complexity" evidence="1">
    <location>
        <begin position="245"/>
        <end position="260"/>
    </location>
</feature>
<feature type="compositionally biased region" description="Basic and acidic residues" evidence="1">
    <location>
        <begin position="225"/>
        <end position="237"/>
    </location>
</feature>
<feature type="region of interest" description="Disordered" evidence="1">
    <location>
        <begin position="1"/>
        <end position="35"/>
    </location>
</feature>